<gene>
    <name evidence="1" type="ORF">FOT42_008210</name>
</gene>
<dbReference type="EMBL" id="VNIK02000004">
    <property type="protein sequence ID" value="KAB5489418.1"/>
    <property type="molecule type" value="Genomic_DNA"/>
</dbReference>
<dbReference type="AlphaFoldDB" id="A0A5N5IQU7"/>
<organism evidence="1 2">
    <name type="scientific">Flagellimonas hadalis</name>
    <dbReference type="NCBI Taxonomy" id="2597517"/>
    <lineage>
        <taxon>Bacteria</taxon>
        <taxon>Pseudomonadati</taxon>
        <taxon>Bacteroidota</taxon>
        <taxon>Flavobacteriia</taxon>
        <taxon>Flavobacteriales</taxon>
        <taxon>Flavobacteriaceae</taxon>
        <taxon>Flagellimonas</taxon>
    </lineage>
</organism>
<reference evidence="1" key="1">
    <citation type="submission" date="2019-10" db="EMBL/GenBank/DDBJ databases">
        <title>Muricauda hadale sp. nov., a piezophilic bacterium isolated from hadopelagic water of the Mariana Trench.</title>
        <authorList>
            <person name="Wei Y."/>
        </authorList>
    </citation>
    <scope>NUCLEOTIDE SEQUENCE [LARGE SCALE GENOMIC DNA]</scope>
    <source>
        <strain evidence="1">MT-229</strain>
    </source>
</reference>
<protein>
    <submittedName>
        <fullName evidence="1">Uncharacterized protein</fullName>
    </submittedName>
</protein>
<evidence type="ECO:0000313" key="1">
    <source>
        <dbReference type="EMBL" id="KAB5489418.1"/>
    </source>
</evidence>
<dbReference type="OrthoDB" id="1448631at2"/>
<evidence type="ECO:0000313" key="2">
    <source>
        <dbReference type="Proteomes" id="UP000319204"/>
    </source>
</evidence>
<accession>A0A5N5IQU7</accession>
<comment type="caution">
    <text evidence="1">The sequence shown here is derived from an EMBL/GenBank/DDBJ whole genome shotgun (WGS) entry which is preliminary data.</text>
</comment>
<dbReference type="Proteomes" id="UP000319204">
    <property type="component" value="Unassembled WGS sequence"/>
</dbReference>
<name>A0A5N5IQU7_9FLAO</name>
<sequence length="147" mass="16796">MPPSISSTITNFLHQSSPAPLQITFASLEICSHQNGALRHRVQRKHSRILLQQTPQKGLAEITVLDNLVFSFSFRFQLPSAPTLHEVDMRCLPRPLDQGRLYLDDEKLQLSFRIDAPDPSLRVQVTQVYRGILHLEHRQPTLCGHQL</sequence>
<proteinExistence type="predicted"/>
<dbReference type="RefSeq" id="WP_151890091.1">
    <property type="nucleotide sequence ID" value="NZ_VNIK02000004.1"/>
</dbReference>
<keyword evidence="2" id="KW-1185">Reference proteome</keyword>